<dbReference type="Gene3D" id="3.40.50.2300">
    <property type="match status" value="2"/>
</dbReference>
<dbReference type="AlphaFoldDB" id="A0A7W4VYD4"/>
<dbReference type="SUPFAM" id="SSF47413">
    <property type="entry name" value="lambda repressor-like DNA-binding domains"/>
    <property type="match status" value="1"/>
</dbReference>
<evidence type="ECO:0000259" key="4">
    <source>
        <dbReference type="PROSITE" id="PS50932"/>
    </source>
</evidence>
<keyword evidence="3" id="KW-0804">Transcription</keyword>
<keyword evidence="2 5" id="KW-0238">DNA-binding</keyword>
<evidence type="ECO:0000313" key="6">
    <source>
        <dbReference type="Proteomes" id="UP000589626"/>
    </source>
</evidence>
<sequence length="335" mass="35677">MAGRRVRPTVGQVAERAGVSTATVSNALNGTGRLSEETRQRVLEAAHDLSYVPYTSARAQARGGTGVLGLTMATHGDVAVPYTEIPYYAELILAAIRAAHERGYLLVVLPASMSSWTWLTTPLDGVVHVEPRVHDPVLSILAKRGIPLVCAGRPLESRRSDAWVDTDDGAALVDLLDHFRTGGARRIAAVLPDHDDAFPAILRSAYDGWCTAAGQEPVVETFTPDLAGAGERAAIEAALRRSPDAVFGVYDDSGRLLLEAAAEHDLTVPRDLAVACFSDDPGYAHLDPPVTTVSMRPAEVGVASVDLLVGLVNGRRGLRRQRLLAGELRVRASSA</sequence>
<dbReference type="InterPro" id="IPR028082">
    <property type="entry name" value="Peripla_BP_I"/>
</dbReference>
<evidence type="ECO:0000256" key="1">
    <source>
        <dbReference type="ARBA" id="ARBA00023015"/>
    </source>
</evidence>
<dbReference type="Pfam" id="PF13377">
    <property type="entry name" value="Peripla_BP_3"/>
    <property type="match status" value="1"/>
</dbReference>
<dbReference type="PROSITE" id="PS50932">
    <property type="entry name" value="HTH_LACI_2"/>
    <property type="match status" value="1"/>
</dbReference>
<dbReference type="GO" id="GO:0003700">
    <property type="term" value="F:DNA-binding transcription factor activity"/>
    <property type="evidence" value="ECO:0007669"/>
    <property type="project" value="TreeGrafter"/>
</dbReference>
<dbReference type="InterPro" id="IPR010982">
    <property type="entry name" value="Lambda_DNA-bd_dom_sf"/>
</dbReference>
<name>A0A7W4VYD4_9ACTN</name>
<reference evidence="5 6" key="1">
    <citation type="submission" date="2020-08" db="EMBL/GenBank/DDBJ databases">
        <title>Sequencing the genomes of 1000 actinobacteria strains.</title>
        <authorList>
            <person name="Klenk H.-P."/>
        </authorList>
    </citation>
    <scope>NUCLEOTIDE SEQUENCE [LARGE SCALE GENOMIC DNA]</scope>
    <source>
        <strain evidence="5 6">DSM 105498</strain>
    </source>
</reference>
<organism evidence="5 6">
    <name type="scientific">Nocardioides soli</name>
    <dbReference type="NCBI Taxonomy" id="1036020"/>
    <lineage>
        <taxon>Bacteria</taxon>
        <taxon>Bacillati</taxon>
        <taxon>Actinomycetota</taxon>
        <taxon>Actinomycetes</taxon>
        <taxon>Propionibacteriales</taxon>
        <taxon>Nocardioidaceae</taxon>
        <taxon>Nocardioides</taxon>
    </lineage>
</organism>
<protein>
    <submittedName>
        <fullName evidence="5">DNA-binding LacI/PurR family transcriptional regulator</fullName>
    </submittedName>
</protein>
<dbReference type="GO" id="GO:0000976">
    <property type="term" value="F:transcription cis-regulatory region binding"/>
    <property type="evidence" value="ECO:0007669"/>
    <property type="project" value="TreeGrafter"/>
</dbReference>
<dbReference type="CDD" id="cd01392">
    <property type="entry name" value="HTH_LacI"/>
    <property type="match status" value="1"/>
</dbReference>
<dbReference type="Pfam" id="PF00356">
    <property type="entry name" value="LacI"/>
    <property type="match status" value="1"/>
</dbReference>
<dbReference type="EMBL" id="JACHWR010000003">
    <property type="protein sequence ID" value="MBB3044046.1"/>
    <property type="molecule type" value="Genomic_DNA"/>
</dbReference>
<dbReference type="Gene3D" id="1.10.260.40">
    <property type="entry name" value="lambda repressor-like DNA-binding domains"/>
    <property type="match status" value="1"/>
</dbReference>
<dbReference type="PANTHER" id="PTHR30146">
    <property type="entry name" value="LACI-RELATED TRANSCRIPTIONAL REPRESSOR"/>
    <property type="match status" value="1"/>
</dbReference>
<proteinExistence type="predicted"/>
<dbReference type="SUPFAM" id="SSF53822">
    <property type="entry name" value="Periplasmic binding protein-like I"/>
    <property type="match status" value="1"/>
</dbReference>
<dbReference type="CDD" id="cd06267">
    <property type="entry name" value="PBP1_LacI_sugar_binding-like"/>
    <property type="match status" value="1"/>
</dbReference>
<feature type="domain" description="HTH lacI-type" evidence="4">
    <location>
        <begin position="8"/>
        <end position="62"/>
    </location>
</feature>
<dbReference type="InterPro" id="IPR000843">
    <property type="entry name" value="HTH_LacI"/>
</dbReference>
<dbReference type="RefSeq" id="WP_183593962.1">
    <property type="nucleotide sequence ID" value="NZ_JACHWR010000003.1"/>
</dbReference>
<dbReference type="SMART" id="SM00354">
    <property type="entry name" value="HTH_LACI"/>
    <property type="match status" value="1"/>
</dbReference>
<dbReference type="InterPro" id="IPR046335">
    <property type="entry name" value="LacI/GalR-like_sensor"/>
</dbReference>
<gene>
    <name evidence="5" type="ORF">FHU40_003883</name>
</gene>
<keyword evidence="6" id="KW-1185">Reference proteome</keyword>
<evidence type="ECO:0000313" key="5">
    <source>
        <dbReference type="EMBL" id="MBB3044046.1"/>
    </source>
</evidence>
<comment type="caution">
    <text evidence="5">The sequence shown here is derived from an EMBL/GenBank/DDBJ whole genome shotgun (WGS) entry which is preliminary data.</text>
</comment>
<accession>A0A7W4VYD4</accession>
<evidence type="ECO:0000256" key="3">
    <source>
        <dbReference type="ARBA" id="ARBA00023163"/>
    </source>
</evidence>
<dbReference type="PANTHER" id="PTHR30146:SF153">
    <property type="entry name" value="LACTOSE OPERON REPRESSOR"/>
    <property type="match status" value="1"/>
</dbReference>
<dbReference type="Proteomes" id="UP000589626">
    <property type="component" value="Unassembled WGS sequence"/>
</dbReference>
<evidence type="ECO:0000256" key="2">
    <source>
        <dbReference type="ARBA" id="ARBA00023125"/>
    </source>
</evidence>
<keyword evidence="1" id="KW-0805">Transcription regulation</keyword>